<evidence type="ECO:0000313" key="3">
    <source>
        <dbReference type="Proteomes" id="UP001251528"/>
    </source>
</evidence>
<organism evidence="2 3">
    <name type="scientific">Conoideocrella luteorostrata</name>
    <dbReference type="NCBI Taxonomy" id="1105319"/>
    <lineage>
        <taxon>Eukaryota</taxon>
        <taxon>Fungi</taxon>
        <taxon>Dikarya</taxon>
        <taxon>Ascomycota</taxon>
        <taxon>Pezizomycotina</taxon>
        <taxon>Sordariomycetes</taxon>
        <taxon>Hypocreomycetidae</taxon>
        <taxon>Hypocreales</taxon>
        <taxon>Clavicipitaceae</taxon>
        <taxon>Conoideocrella</taxon>
    </lineage>
</organism>
<accession>A0AAJ0CMT7</accession>
<gene>
    <name evidence="2" type="ORF">QQS21_008664</name>
</gene>
<evidence type="ECO:0000313" key="2">
    <source>
        <dbReference type="EMBL" id="KAK2593616.1"/>
    </source>
</evidence>
<sequence length="182" mass="20003">MATQSACQSSSSDLLTTLRREGASKFAASLESDPDTLNLFLTKVKTVFAPSDKFLTALELQERDESLQQQRDLKSQGSEQRAALEAQSATIPGRVFRTFKSELKLGGASQVVVSDTRPPNVTGLTRRWDSGAWIQGRQSKRVTMQSLLRLSSGLGKITNVIKGDIKFDRGVIHITDRFVSSL</sequence>
<dbReference type="InterPro" id="IPR036378">
    <property type="entry name" value="FAS1_dom_sf"/>
</dbReference>
<feature type="region of interest" description="Disordered" evidence="1">
    <location>
        <begin position="67"/>
        <end position="86"/>
    </location>
</feature>
<dbReference type="Proteomes" id="UP001251528">
    <property type="component" value="Unassembled WGS sequence"/>
</dbReference>
<protein>
    <recommendedName>
        <fullName evidence="4">FAS1 domain-containing protein</fullName>
    </recommendedName>
</protein>
<evidence type="ECO:0000256" key="1">
    <source>
        <dbReference type="SAM" id="MobiDB-lite"/>
    </source>
</evidence>
<proteinExistence type="predicted"/>
<dbReference type="EMBL" id="JASWJB010000203">
    <property type="protein sequence ID" value="KAK2593616.1"/>
    <property type="molecule type" value="Genomic_DNA"/>
</dbReference>
<comment type="caution">
    <text evidence="2">The sequence shown here is derived from an EMBL/GenBank/DDBJ whole genome shotgun (WGS) entry which is preliminary data.</text>
</comment>
<keyword evidence="3" id="KW-1185">Reference proteome</keyword>
<dbReference type="Gene3D" id="2.30.180.10">
    <property type="entry name" value="FAS1 domain"/>
    <property type="match status" value="1"/>
</dbReference>
<name>A0AAJ0CMT7_9HYPO</name>
<dbReference type="AlphaFoldDB" id="A0AAJ0CMT7"/>
<reference evidence="2" key="1">
    <citation type="submission" date="2023-06" db="EMBL/GenBank/DDBJ databases">
        <title>Conoideocrella luteorostrata (Hypocreales: Clavicipitaceae), a potential biocontrol fungus for elongate hemlock scale in United States Christmas tree production areas.</title>
        <authorList>
            <person name="Barrett H."/>
            <person name="Lovett B."/>
            <person name="Macias A.M."/>
            <person name="Stajich J.E."/>
            <person name="Kasson M.T."/>
        </authorList>
    </citation>
    <scope>NUCLEOTIDE SEQUENCE</scope>
    <source>
        <strain evidence="2">ARSEF 14590</strain>
    </source>
</reference>
<evidence type="ECO:0008006" key="4">
    <source>
        <dbReference type="Google" id="ProtNLM"/>
    </source>
</evidence>